<name>A0A183ADT3_9TREM</name>
<dbReference type="Proteomes" id="UP000272942">
    <property type="component" value="Unassembled WGS sequence"/>
</dbReference>
<dbReference type="WBParaSite" id="ECPE_0000513001-mRNA-1">
    <property type="protein sequence ID" value="ECPE_0000513001-mRNA-1"/>
    <property type="gene ID" value="ECPE_0000513001"/>
</dbReference>
<dbReference type="AlphaFoldDB" id="A0A183ADT3"/>
<organism evidence="3">
    <name type="scientific">Echinostoma caproni</name>
    <dbReference type="NCBI Taxonomy" id="27848"/>
    <lineage>
        <taxon>Eukaryota</taxon>
        <taxon>Metazoa</taxon>
        <taxon>Spiralia</taxon>
        <taxon>Lophotrochozoa</taxon>
        <taxon>Platyhelminthes</taxon>
        <taxon>Trematoda</taxon>
        <taxon>Digenea</taxon>
        <taxon>Plagiorchiida</taxon>
        <taxon>Echinostomata</taxon>
        <taxon>Echinostomatoidea</taxon>
        <taxon>Echinostomatidae</taxon>
        <taxon>Echinostoma</taxon>
    </lineage>
</organism>
<evidence type="ECO:0000313" key="2">
    <source>
        <dbReference type="Proteomes" id="UP000272942"/>
    </source>
</evidence>
<gene>
    <name evidence="1" type="ORF">ECPE_LOCUS5118</name>
</gene>
<evidence type="ECO:0000313" key="3">
    <source>
        <dbReference type="WBParaSite" id="ECPE_0000513001-mRNA-1"/>
    </source>
</evidence>
<reference evidence="3" key="1">
    <citation type="submission" date="2016-06" db="UniProtKB">
        <authorList>
            <consortium name="WormBaseParasite"/>
        </authorList>
    </citation>
    <scope>IDENTIFICATION</scope>
</reference>
<sequence>MVFRSPKRVPCWSTCVGEKVASRGVKTGKKDIIKTLLDWEMAANETVVVAPAVVVVTVSALTSVDKPDVNLVVGLV</sequence>
<accession>A0A183ADT3</accession>
<dbReference type="EMBL" id="UZAN01041971">
    <property type="protein sequence ID" value="VDP74600.1"/>
    <property type="molecule type" value="Genomic_DNA"/>
</dbReference>
<evidence type="ECO:0000313" key="1">
    <source>
        <dbReference type="EMBL" id="VDP74600.1"/>
    </source>
</evidence>
<keyword evidence="2" id="KW-1185">Reference proteome</keyword>
<protein>
    <submittedName>
        <fullName evidence="1 3">Uncharacterized protein</fullName>
    </submittedName>
</protein>
<proteinExistence type="predicted"/>
<reference evidence="1 2" key="2">
    <citation type="submission" date="2018-11" db="EMBL/GenBank/DDBJ databases">
        <authorList>
            <consortium name="Pathogen Informatics"/>
        </authorList>
    </citation>
    <scope>NUCLEOTIDE SEQUENCE [LARGE SCALE GENOMIC DNA]</scope>
    <source>
        <strain evidence="1 2">Egypt</strain>
    </source>
</reference>